<proteinExistence type="predicted"/>
<organism evidence="1 2">
    <name type="scientific">bacterium (Candidatus Blackallbacteria) CG17_big_fil_post_rev_8_21_14_2_50_48_46</name>
    <dbReference type="NCBI Taxonomy" id="2014261"/>
    <lineage>
        <taxon>Bacteria</taxon>
        <taxon>Candidatus Blackallbacteria</taxon>
    </lineage>
</organism>
<dbReference type="EMBL" id="PFFQ01000012">
    <property type="protein sequence ID" value="PIW18602.1"/>
    <property type="molecule type" value="Genomic_DNA"/>
</dbReference>
<name>A0A2M7G907_9BACT</name>
<evidence type="ECO:0000313" key="2">
    <source>
        <dbReference type="Proteomes" id="UP000231019"/>
    </source>
</evidence>
<sequence>MQLFTLHGDSDKYYYAKILNSSAPYYLEFLDISTTRTRPLKIGDYAYLLHSSNLEKEHKEFSSSIAGSTPTFSQKAFECLKELILPQAEQVIELHFEDRLFYVVVPNILPFSDDLDWACIYRELPKGIHFFREDPGVYRAAVTNTFRELCLKNKLKGMDFVLKYDSEAQA</sequence>
<accession>A0A2M7G907</accession>
<comment type="caution">
    <text evidence="1">The sequence shown here is derived from an EMBL/GenBank/DDBJ whole genome shotgun (WGS) entry which is preliminary data.</text>
</comment>
<reference evidence="1 2" key="1">
    <citation type="submission" date="2017-09" db="EMBL/GenBank/DDBJ databases">
        <title>Depth-based differentiation of microbial function through sediment-hosted aquifers and enrichment of novel symbionts in the deep terrestrial subsurface.</title>
        <authorList>
            <person name="Probst A.J."/>
            <person name="Ladd B."/>
            <person name="Jarett J.K."/>
            <person name="Geller-Mcgrath D.E."/>
            <person name="Sieber C.M."/>
            <person name="Emerson J.B."/>
            <person name="Anantharaman K."/>
            <person name="Thomas B.C."/>
            <person name="Malmstrom R."/>
            <person name="Stieglmeier M."/>
            <person name="Klingl A."/>
            <person name="Woyke T."/>
            <person name="Ryan C.M."/>
            <person name="Banfield J.F."/>
        </authorList>
    </citation>
    <scope>NUCLEOTIDE SEQUENCE [LARGE SCALE GENOMIC DNA]</scope>
    <source>
        <strain evidence="1">CG17_big_fil_post_rev_8_21_14_2_50_48_46</strain>
    </source>
</reference>
<dbReference type="Proteomes" id="UP000231019">
    <property type="component" value="Unassembled WGS sequence"/>
</dbReference>
<gene>
    <name evidence="1" type="ORF">COW36_04740</name>
</gene>
<dbReference type="AlphaFoldDB" id="A0A2M7G907"/>
<protein>
    <submittedName>
        <fullName evidence="1">Uncharacterized protein</fullName>
    </submittedName>
</protein>
<evidence type="ECO:0000313" key="1">
    <source>
        <dbReference type="EMBL" id="PIW18602.1"/>
    </source>
</evidence>